<evidence type="ECO:0000256" key="1">
    <source>
        <dbReference type="SAM" id="MobiDB-lite"/>
    </source>
</evidence>
<name>A0A2J6QFY4_9HELO</name>
<dbReference type="SMART" id="SM00293">
    <property type="entry name" value="PWWP"/>
    <property type="match status" value="1"/>
</dbReference>
<feature type="compositionally biased region" description="Polar residues" evidence="1">
    <location>
        <begin position="372"/>
        <end position="382"/>
    </location>
</feature>
<dbReference type="PROSITE" id="PS50812">
    <property type="entry name" value="PWWP"/>
    <property type="match status" value="1"/>
</dbReference>
<feature type="compositionally biased region" description="Basic and acidic residues" evidence="1">
    <location>
        <begin position="563"/>
        <end position="575"/>
    </location>
</feature>
<feature type="compositionally biased region" description="Basic residues" evidence="1">
    <location>
        <begin position="397"/>
        <end position="406"/>
    </location>
</feature>
<feature type="region of interest" description="Disordered" evidence="1">
    <location>
        <begin position="1"/>
        <end position="157"/>
    </location>
</feature>
<dbReference type="PANTHER" id="PTHR22910:SF6">
    <property type="entry name" value="PROTEIN MGARP"/>
    <property type="match status" value="1"/>
</dbReference>
<feature type="compositionally biased region" description="Acidic residues" evidence="1">
    <location>
        <begin position="318"/>
        <end position="335"/>
    </location>
</feature>
<dbReference type="Pfam" id="PF00855">
    <property type="entry name" value="PWWP"/>
    <property type="match status" value="1"/>
</dbReference>
<feature type="compositionally biased region" description="Basic residues" evidence="1">
    <location>
        <begin position="142"/>
        <end position="155"/>
    </location>
</feature>
<keyword evidence="4" id="KW-1185">Reference proteome</keyword>
<feature type="domain" description="PWWP" evidence="2">
    <location>
        <begin position="162"/>
        <end position="235"/>
    </location>
</feature>
<organism evidence="3 4">
    <name type="scientific">Hyaloscypha hepaticicola</name>
    <dbReference type="NCBI Taxonomy" id="2082293"/>
    <lineage>
        <taxon>Eukaryota</taxon>
        <taxon>Fungi</taxon>
        <taxon>Dikarya</taxon>
        <taxon>Ascomycota</taxon>
        <taxon>Pezizomycotina</taxon>
        <taxon>Leotiomycetes</taxon>
        <taxon>Helotiales</taxon>
        <taxon>Hyaloscyphaceae</taxon>
        <taxon>Hyaloscypha</taxon>
    </lineage>
</organism>
<dbReference type="STRING" id="1745343.A0A2J6QFY4"/>
<feature type="region of interest" description="Disordered" evidence="1">
    <location>
        <begin position="303"/>
        <end position="429"/>
    </location>
</feature>
<dbReference type="AlphaFoldDB" id="A0A2J6QFY4"/>
<feature type="compositionally biased region" description="Pro residues" evidence="1">
    <location>
        <begin position="610"/>
        <end position="620"/>
    </location>
</feature>
<dbReference type="InterPro" id="IPR000313">
    <property type="entry name" value="PWWP_dom"/>
</dbReference>
<evidence type="ECO:0000313" key="3">
    <source>
        <dbReference type="EMBL" id="PMD25162.1"/>
    </source>
</evidence>
<dbReference type="PANTHER" id="PTHR22910">
    <property type="entry name" value="PROTEIN MGARP"/>
    <property type="match status" value="1"/>
</dbReference>
<dbReference type="SUPFAM" id="SSF63748">
    <property type="entry name" value="Tudor/PWWP/MBT"/>
    <property type="match status" value="1"/>
</dbReference>
<accession>A0A2J6QFY4</accession>
<dbReference type="GO" id="GO:0005739">
    <property type="term" value="C:mitochondrion"/>
    <property type="evidence" value="ECO:0007669"/>
    <property type="project" value="InterPro"/>
</dbReference>
<dbReference type="EMBL" id="KZ613471">
    <property type="protein sequence ID" value="PMD25162.1"/>
    <property type="molecule type" value="Genomic_DNA"/>
</dbReference>
<dbReference type="OrthoDB" id="62853at2759"/>
<sequence length="620" mass="67415">MSEEANPQTAVVPSPATETTAVPDTVAHLEVKADANEAVASGAPAPEASREPKEVAMPTLNDAPAPAEPTSQEEANDKQITSSNVTQDNPALPREDVEMADSTKLDDTVPTADGSAESTNDTPASAGKEKPRRKSGGIPEHKGKKLNKKASKAKMTHSDAKPGDYFYVRLKGYPLWPAIVCDESMLPNTLIKSRPVTAARPDGSYRADFEDGGPKVKDRSFPVMYLYTNEFGWIPNKDLVDLDFDEVGNVSANTRKDLAAAHQLAAEQHDLEYFKEILKNFMEAREAERAAKEAAKAEKKAKKAAAKKEKKPPKIVEDGDDEDIDMADAPGEVDSEAPGMTEVEVVKTSKKRKSSATADDRDSVKKPRPNIKLTTTPKATNGTSTPKSTKEHSTTKSTKHKTKKSTTKAPETPEVVAPKEPEMTAEEKRAKKEKEILFLRHKLQKGLLTRDQDPKEEEMKQMSEYVLKLEGYADLEVSIIRATKINKVLKAILKLNTIPKEEDFRFKPRSQTLLDKWNKLLANEQGTPVAAPAVTNGAATETRTEVEESKASPAEPTNGSKESPTEEKVEEKVQEDAPAAKSAVPETKNMPGAVETAPAPSVDETSKESIPPPAPVETSA</sequence>
<feature type="compositionally biased region" description="Polar residues" evidence="1">
    <location>
        <begin position="69"/>
        <end position="89"/>
    </location>
</feature>
<gene>
    <name evidence="3" type="ORF">NA56DRAFT_473079</name>
</gene>
<reference evidence="3 4" key="1">
    <citation type="submission" date="2016-05" db="EMBL/GenBank/DDBJ databases">
        <title>A degradative enzymes factory behind the ericoid mycorrhizal symbiosis.</title>
        <authorList>
            <consortium name="DOE Joint Genome Institute"/>
            <person name="Martino E."/>
            <person name="Morin E."/>
            <person name="Grelet G."/>
            <person name="Kuo A."/>
            <person name="Kohler A."/>
            <person name="Daghino S."/>
            <person name="Barry K."/>
            <person name="Choi C."/>
            <person name="Cichocki N."/>
            <person name="Clum A."/>
            <person name="Copeland A."/>
            <person name="Hainaut M."/>
            <person name="Haridas S."/>
            <person name="Labutti K."/>
            <person name="Lindquist E."/>
            <person name="Lipzen A."/>
            <person name="Khouja H.-R."/>
            <person name="Murat C."/>
            <person name="Ohm R."/>
            <person name="Olson A."/>
            <person name="Spatafora J."/>
            <person name="Veneault-Fourrey C."/>
            <person name="Henrissat B."/>
            <person name="Grigoriev I."/>
            <person name="Martin F."/>
            <person name="Perotto S."/>
        </authorList>
    </citation>
    <scope>NUCLEOTIDE SEQUENCE [LARGE SCALE GENOMIC DNA]</scope>
    <source>
        <strain evidence="3 4">UAMH 7357</strain>
    </source>
</reference>
<dbReference type="Proteomes" id="UP000235672">
    <property type="component" value="Unassembled WGS sequence"/>
</dbReference>
<feature type="compositionally biased region" description="Basic and acidic residues" evidence="1">
    <location>
        <begin position="93"/>
        <end position="107"/>
    </location>
</feature>
<evidence type="ECO:0000313" key="4">
    <source>
        <dbReference type="Proteomes" id="UP000235672"/>
    </source>
</evidence>
<feature type="region of interest" description="Disordered" evidence="1">
    <location>
        <begin position="528"/>
        <end position="620"/>
    </location>
</feature>
<dbReference type="Gene3D" id="2.30.30.140">
    <property type="match status" value="1"/>
</dbReference>
<protein>
    <recommendedName>
        <fullName evidence="2">PWWP domain-containing protein</fullName>
    </recommendedName>
</protein>
<dbReference type="InterPro" id="IPR026093">
    <property type="entry name" value="MGARP"/>
</dbReference>
<evidence type="ECO:0000259" key="2">
    <source>
        <dbReference type="PROSITE" id="PS50812"/>
    </source>
</evidence>
<proteinExistence type="predicted"/>
<feature type="compositionally biased region" description="Polar residues" evidence="1">
    <location>
        <begin position="1"/>
        <end position="22"/>
    </location>
</feature>
<feature type="compositionally biased region" description="Basic and acidic residues" evidence="1">
    <location>
        <begin position="417"/>
        <end position="429"/>
    </location>
</feature>